<keyword evidence="2" id="KW-1185">Reference proteome</keyword>
<dbReference type="EMBL" id="CP144749">
    <property type="protein sequence ID" value="WVZ74702.1"/>
    <property type="molecule type" value="Genomic_DNA"/>
</dbReference>
<evidence type="ECO:0000313" key="1">
    <source>
        <dbReference type="EMBL" id="WVZ74702.1"/>
    </source>
</evidence>
<evidence type="ECO:0000313" key="2">
    <source>
        <dbReference type="Proteomes" id="UP001341281"/>
    </source>
</evidence>
<dbReference type="Proteomes" id="UP001341281">
    <property type="component" value="Chromosome 05"/>
</dbReference>
<gene>
    <name evidence="1" type="ORF">U9M48_022856</name>
</gene>
<protein>
    <submittedName>
        <fullName evidence="1">Uncharacterized protein</fullName>
    </submittedName>
</protein>
<accession>A0AAQ3TP07</accession>
<sequence length="112" mass="12558">MLRRLAGPWAVAAIETCSVAERPHVSETASPTLLLGSVPPVFFLLGLDLCWKKEKKGGALINAPDLADTPPVHSPVPFFPCRRRFVERRRRFLRRALLSATSIHPDQERSPY</sequence>
<proteinExistence type="predicted"/>
<dbReference type="AlphaFoldDB" id="A0AAQ3TP07"/>
<reference evidence="1 2" key="1">
    <citation type="submission" date="2024-02" db="EMBL/GenBank/DDBJ databases">
        <title>High-quality chromosome-scale genome assembly of Pensacola bahiagrass (Paspalum notatum Flugge var. saurae).</title>
        <authorList>
            <person name="Vega J.M."/>
            <person name="Podio M."/>
            <person name="Orjuela J."/>
            <person name="Siena L.A."/>
            <person name="Pessino S.C."/>
            <person name="Combes M.C."/>
            <person name="Mariac C."/>
            <person name="Albertini E."/>
            <person name="Pupilli F."/>
            <person name="Ortiz J.P.A."/>
            <person name="Leblanc O."/>
        </authorList>
    </citation>
    <scope>NUCLEOTIDE SEQUENCE [LARGE SCALE GENOMIC DNA]</scope>
    <source>
        <strain evidence="1">R1</strain>
        <tissue evidence="1">Leaf</tissue>
    </source>
</reference>
<organism evidence="1 2">
    <name type="scientific">Paspalum notatum var. saurae</name>
    <dbReference type="NCBI Taxonomy" id="547442"/>
    <lineage>
        <taxon>Eukaryota</taxon>
        <taxon>Viridiplantae</taxon>
        <taxon>Streptophyta</taxon>
        <taxon>Embryophyta</taxon>
        <taxon>Tracheophyta</taxon>
        <taxon>Spermatophyta</taxon>
        <taxon>Magnoliopsida</taxon>
        <taxon>Liliopsida</taxon>
        <taxon>Poales</taxon>
        <taxon>Poaceae</taxon>
        <taxon>PACMAD clade</taxon>
        <taxon>Panicoideae</taxon>
        <taxon>Andropogonodae</taxon>
        <taxon>Paspaleae</taxon>
        <taxon>Paspalinae</taxon>
        <taxon>Paspalum</taxon>
    </lineage>
</organism>
<name>A0AAQ3TP07_PASNO</name>